<dbReference type="AlphaFoldDB" id="A0A3N4K7L4"/>
<sequence>MNKQCSYSLVSAKNASASGKFGEDSRQISAGGGILGNLKSIQTPWRQGVRILKKQANTHASLPRMPPQAPNLKTRKISAGGGILGRDE</sequence>
<proteinExistence type="predicted"/>
<dbReference type="EMBL" id="ML120353">
    <property type="protein sequence ID" value="RPB05448.1"/>
    <property type="molecule type" value="Genomic_DNA"/>
</dbReference>
<dbReference type="Proteomes" id="UP000276215">
    <property type="component" value="Unassembled WGS sequence"/>
</dbReference>
<protein>
    <submittedName>
        <fullName evidence="2">Uncharacterized protein</fullName>
    </submittedName>
</protein>
<evidence type="ECO:0000256" key="1">
    <source>
        <dbReference type="SAM" id="MobiDB-lite"/>
    </source>
</evidence>
<keyword evidence="3" id="KW-1185">Reference proteome</keyword>
<name>A0A3N4K7L4_9PEZI</name>
<reference evidence="2 3" key="1">
    <citation type="journal article" date="2018" name="Nat. Ecol. Evol.">
        <title>Pezizomycetes genomes reveal the molecular basis of ectomycorrhizal truffle lifestyle.</title>
        <authorList>
            <person name="Murat C."/>
            <person name="Payen T."/>
            <person name="Noel B."/>
            <person name="Kuo A."/>
            <person name="Morin E."/>
            <person name="Chen J."/>
            <person name="Kohler A."/>
            <person name="Krizsan K."/>
            <person name="Balestrini R."/>
            <person name="Da Silva C."/>
            <person name="Montanini B."/>
            <person name="Hainaut M."/>
            <person name="Levati E."/>
            <person name="Barry K.W."/>
            <person name="Belfiori B."/>
            <person name="Cichocki N."/>
            <person name="Clum A."/>
            <person name="Dockter R.B."/>
            <person name="Fauchery L."/>
            <person name="Guy J."/>
            <person name="Iotti M."/>
            <person name="Le Tacon F."/>
            <person name="Lindquist E.A."/>
            <person name="Lipzen A."/>
            <person name="Malagnac F."/>
            <person name="Mello A."/>
            <person name="Molinier V."/>
            <person name="Miyauchi S."/>
            <person name="Poulain J."/>
            <person name="Riccioni C."/>
            <person name="Rubini A."/>
            <person name="Sitrit Y."/>
            <person name="Splivallo R."/>
            <person name="Traeger S."/>
            <person name="Wang M."/>
            <person name="Zifcakova L."/>
            <person name="Wipf D."/>
            <person name="Zambonelli A."/>
            <person name="Paolocci F."/>
            <person name="Nowrousian M."/>
            <person name="Ottonello S."/>
            <person name="Baldrian P."/>
            <person name="Spatafora J.W."/>
            <person name="Henrissat B."/>
            <person name="Nagy L.G."/>
            <person name="Aury J.M."/>
            <person name="Wincker P."/>
            <person name="Grigoriev I.V."/>
            <person name="Bonfante P."/>
            <person name="Martin F.M."/>
        </authorList>
    </citation>
    <scope>NUCLEOTIDE SEQUENCE [LARGE SCALE GENOMIC DNA]</scope>
    <source>
        <strain evidence="2 3">120613-1</strain>
    </source>
</reference>
<accession>A0A3N4K7L4</accession>
<evidence type="ECO:0000313" key="2">
    <source>
        <dbReference type="EMBL" id="RPB05448.1"/>
    </source>
</evidence>
<feature type="compositionally biased region" description="Gly residues" evidence="1">
    <location>
        <begin position="79"/>
        <end position="88"/>
    </location>
</feature>
<organism evidence="2 3">
    <name type="scientific">Choiromyces venosus 120613-1</name>
    <dbReference type="NCBI Taxonomy" id="1336337"/>
    <lineage>
        <taxon>Eukaryota</taxon>
        <taxon>Fungi</taxon>
        <taxon>Dikarya</taxon>
        <taxon>Ascomycota</taxon>
        <taxon>Pezizomycotina</taxon>
        <taxon>Pezizomycetes</taxon>
        <taxon>Pezizales</taxon>
        <taxon>Tuberaceae</taxon>
        <taxon>Choiromyces</taxon>
    </lineage>
</organism>
<gene>
    <name evidence="2" type="ORF">L873DRAFT_792370</name>
</gene>
<feature type="region of interest" description="Disordered" evidence="1">
    <location>
        <begin position="57"/>
        <end position="88"/>
    </location>
</feature>
<evidence type="ECO:0000313" key="3">
    <source>
        <dbReference type="Proteomes" id="UP000276215"/>
    </source>
</evidence>